<protein>
    <submittedName>
        <fullName evidence="1">Uncharacterized protein</fullName>
    </submittedName>
</protein>
<dbReference type="Proteomes" id="UP000077266">
    <property type="component" value="Unassembled WGS sequence"/>
</dbReference>
<reference evidence="1 2" key="1">
    <citation type="journal article" date="2016" name="Mol. Biol. Evol.">
        <title>Comparative Genomics of Early-Diverging Mushroom-Forming Fungi Provides Insights into the Origins of Lignocellulose Decay Capabilities.</title>
        <authorList>
            <person name="Nagy L.G."/>
            <person name="Riley R."/>
            <person name="Tritt A."/>
            <person name="Adam C."/>
            <person name="Daum C."/>
            <person name="Floudas D."/>
            <person name="Sun H."/>
            <person name="Yadav J.S."/>
            <person name="Pangilinan J."/>
            <person name="Larsson K.H."/>
            <person name="Matsuura K."/>
            <person name="Barry K."/>
            <person name="Labutti K."/>
            <person name="Kuo R."/>
            <person name="Ohm R.A."/>
            <person name="Bhattacharya S.S."/>
            <person name="Shirouzu T."/>
            <person name="Yoshinaga Y."/>
            <person name="Martin F.M."/>
            <person name="Grigoriev I.V."/>
            <person name="Hibbett D.S."/>
        </authorList>
    </citation>
    <scope>NUCLEOTIDE SEQUENCE [LARGE SCALE GENOMIC DNA]</scope>
    <source>
        <strain evidence="1 2">HHB12029</strain>
    </source>
</reference>
<evidence type="ECO:0000313" key="2">
    <source>
        <dbReference type="Proteomes" id="UP000077266"/>
    </source>
</evidence>
<keyword evidence="2" id="KW-1185">Reference proteome</keyword>
<dbReference type="EMBL" id="KV426089">
    <property type="protein sequence ID" value="KZV88808.1"/>
    <property type="molecule type" value="Genomic_DNA"/>
</dbReference>
<evidence type="ECO:0000313" key="1">
    <source>
        <dbReference type="EMBL" id="KZV88808.1"/>
    </source>
</evidence>
<proteinExistence type="predicted"/>
<organism evidence="1 2">
    <name type="scientific">Exidia glandulosa HHB12029</name>
    <dbReference type="NCBI Taxonomy" id="1314781"/>
    <lineage>
        <taxon>Eukaryota</taxon>
        <taxon>Fungi</taxon>
        <taxon>Dikarya</taxon>
        <taxon>Basidiomycota</taxon>
        <taxon>Agaricomycotina</taxon>
        <taxon>Agaricomycetes</taxon>
        <taxon>Auriculariales</taxon>
        <taxon>Exidiaceae</taxon>
        <taxon>Exidia</taxon>
    </lineage>
</organism>
<dbReference type="InParanoid" id="A0A165FDD7"/>
<dbReference type="AlphaFoldDB" id="A0A165FDD7"/>
<gene>
    <name evidence="1" type="ORF">EXIGLDRAFT_722183</name>
</gene>
<sequence>MRLFRPSLQGHLNYLLAPQIDGGSIGCCGCGGSISEAGTSCRCEVSDDCGDGPKYPSECYGGISS</sequence>
<name>A0A165FDD7_EXIGL</name>
<accession>A0A165FDD7</accession>